<reference evidence="3 4" key="1">
    <citation type="submission" date="2015-03" db="EMBL/GenBank/DDBJ databases">
        <title>Genomics and transcriptomics of the oil-accumulating basidiomycete yeast T. oleaginosus allow insights into substrate utilization and the diverse evolutionary trajectories of mating systems in fungi.</title>
        <authorList>
            <consortium name="DOE Joint Genome Institute"/>
            <person name="Kourist R."/>
            <person name="Kracht O."/>
            <person name="Bracharz F."/>
            <person name="Lipzen A."/>
            <person name="Nolan M."/>
            <person name="Ohm R."/>
            <person name="Grigoriev I."/>
            <person name="Sun S."/>
            <person name="Heitman J."/>
            <person name="Bruck T."/>
            <person name="Nowrousian M."/>
        </authorList>
    </citation>
    <scope>NUCLEOTIDE SEQUENCE [LARGE SCALE GENOMIC DNA]</scope>
    <source>
        <strain evidence="3 4">IBC0246</strain>
    </source>
</reference>
<dbReference type="EMBL" id="KQ087205">
    <property type="protein sequence ID" value="KLT42480.1"/>
    <property type="molecule type" value="Genomic_DNA"/>
</dbReference>
<dbReference type="GeneID" id="28985980"/>
<feature type="coiled-coil region" evidence="1">
    <location>
        <begin position="50"/>
        <end position="80"/>
    </location>
</feature>
<dbReference type="AlphaFoldDB" id="A0A0J0XMZ2"/>
<accession>A0A0J0XMZ2</accession>
<protein>
    <submittedName>
        <fullName evidence="3">Uncharacterized protein</fullName>
    </submittedName>
</protein>
<name>A0A0J0XMZ2_9TREE</name>
<feature type="region of interest" description="Disordered" evidence="2">
    <location>
        <begin position="292"/>
        <end position="328"/>
    </location>
</feature>
<keyword evidence="4" id="KW-1185">Reference proteome</keyword>
<dbReference type="Proteomes" id="UP000053611">
    <property type="component" value="Unassembled WGS sequence"/>
</dbReference>
<organism evidence="3 4">
    <name type="scientific">Cutaneotrichosporon oleaginosum</name>
    <dbReference type="NCBI Taxonomy" id="879819"/>
    <lineage>
        <taxon>Eukaryota</taxon>
        <taxon>Fungi</taxon>
        <taxon>Dikarya</taxon>
        <taxon>Basidiomycota</taxon>
        <taxon>Agaricomycotina</taxon>
        <taxon>Tremellomycetes</taxon>
        <taxon>Trichosporonales</taxon>
        <taxon>Trichosporonaceae</taxon>
        <taxon>Cutaneotrichosporon</taxon>
    </lineage>
</organism>
<feature type="region of interest" description="Disordered" evidence="2">
    <location>
        <begin position="203"/>
        <end position="240"/>
    </location>
</feature>
<feature type="compositionally biased region" description="Basic and acidic residues" evidence="2">
    <location>
        <begin position="453"/>
        <end position="466"/>
    </location>
</feature>
<feature type="compositionally biased region" description="Low complexity" evidence="2">
    <location>
        <begin position="352"/>
        <end position="363"/>
    </location>
</feature>
<proteinExistence type="predicted"/>
<evidence type="ECO:0000256" key="1">
    <source>
        <dbReference type="SAM" id="Coils"/>
    </source>
</evidence>
<dbReference type="STRING" id="879819.A0A0J0XMZ2"/>
<keyword evidence="1" id="KW-0175">Coiled coil</keyword>
<gene>
    <name evidence="3" type="ORF">CC85DRAFT_302340</name>
</gene>
<sequence>MADTKARGPVEELIAKRLRPLNKKIQRFKGYQSKAPADLNNDQRAGIASLPQLEAAAKELEELSRAVEDAELVAAAKIREEREAAERAFDARVAAAIADFQLTTATRLASFLSLHSLLRPARPDDHENLTFAPLALPLRLQDEVRATDILRVARMYDDLTSGGTAGHAVLVSLSSDIQEDDEDEEAVRVHRLLALLSQEESEVGTEDSVALDGQSTVPEPPQSVADALETTPEGSEFDPQRTPVVATVGLRPFDDAPLLRGVALNFLQADELAPSTDSDFAIEVETPVTEVTSSRQSVTLDWADQDDDDSAAPLEAALGSPTPEEGDVTVQIDAVVVGVESLEVGSEKEEPASAASGVASAEESGAERRKRKPKPRAKKDKAAEVGKGKPVDEEGFEVKAPRRASVQRGRGGRGGRGRGAPREGGRQGEREPREGERRKSEKEANGGPRRPPRKEAPKDKPKEAKPKPSIYKAVQPGAPTSAPIL</sequence>
<dbReference type="OrthoDB" id="2409325at2759"/>
<feature type="compositionally biased region" description="Basic and acidic residues" evidence="2">
    <location>
        <begin position="380"/>
        <end position="400"/>
    </location>
</feature>
<evidence type="ECO:0000313" key="3">
    <source>
        <dbReference type="EMBL" id="KLT42480.1"/>
    </source>
</evidence>
<evidence type="ECO:0000256" key="2">
    <source>
        <dbReference type="SAM" id="MobiDB-lite"/>
    </source>
</evidence>
<evidence type="ECO:0000313" key="4">
    <source>
        <dbReference type="Proteomes" id="UP000053611"/>
    </source>
</evidence>
<dbReference type="RefSeq" id="XP_018278971.1">
    <property type="nucleotide sequence ID" value="XM_018425377.1"/>
</dbReference>
<feature type="compositionally biased region" description="Basic residues" evidence="2">
    <location>
        <begin position="368"/>
        <end position="379"/>
    </location>
</feature>
<feature type="compositionally biased region" description="Basic and acidic residues" evidence="2">
    <location>
        <begin position="420"/>
        <end position="444"/>
    </location>
</feature>
<feature type="region of interest" description="Disordered" evidence="2">
    <location>
        <begin position="343"/>
        <end position="485"/>
    </location>
</feature>